<keyword evidence="2" id="KW-0472">Membrane</keyword>
<keyword evidence="2" id="KW-0812">Transmembrane</keyword>
<organism evidence="3 4">
    <name type="scientific">Stenotrophomonas maltophilia</name>
    <name type="common">Pseudomonas maltophilia</name>
    <name type="synonym">Xanthomonas maltophilia</name>
    <dbReference type="NCBI Taxonomy" id="40324"/>
    <lineage>
        <taxon>Bacteria</taxon>
        <taxon>Pseudomonadati</taxon>
        <taxon>Pseudomonadota</taxon>
        <taxon>Gammaproteobacteria</taxon>
        <taxon>Lysobacterales</taxon>
        <taxon>Lysobacteraceae</taxon>
        <taxon>Stenotrophomonas</taxon>
        <taxon>Stenotrophomonas maltophilia group</taxon>
    </lineage>
</organism>
<accession>A0ABD7C3G3</accession>
<evidence type="ECO:0000256" key="1">
    <source>
        <dbReference type="SAM" id="MobiDB-lite"/>
    </source>
</evidence>
<gene>
    <name evidence="3" type="ORF">JJL50_19010</name>
</gene>
<dbReference type="EMBL" id="CP067993">
    <property type="protein sequence ID" value="QQQ42008.1"/>
    <property type="molecule type" value="Genomic_DNA"/>
</dbReference>
<protein>
    <submittedName>
        <fullName evidence="3">DUF4760 domain-containing protein</fullName>
    </submittedName>
</protein>
<feature type="transmembrane region" description="Helical" evidence="2">
    <location>
        <begin position="84"/>
        <end position="107"/>
    </location>
</feature>
<feature type="transmembrane region" description="Helical" evidence="2">
    <location>
        <begin position="58"/>
        <end position="78"/>
    </location>
</feature>
<evidence type="ECO:0000313" key="3">
    <source>
        <dbReference type="EMBL" id="QQQ42008.1"/>
    </source>
</evidence>
<name>A0ABD7C3G3_STEMA</name>
<dbReference type="AlphaFoldDB" id="A0ABD7C3G3"/>
<dbReference type="InterPro" id="IPR031876">
    <property type="entry name" value="DUF4760"/>
</dbReference>
<feature type="compositionally biased region" description="Basic and acidic residues" evidence="1">
    <location>
        <begin position="256"/>
        <end position="267"/>
    </location>
</feature>
<evidence type="ECO:0000256" key="2">
    <source>
        <dbReference type="SAM" id="Phobius"/>
    </source>
</evidence>
<dbReference type="Proteomes" id="UP000596095">
    <property type="component" value="Chromosome"/>
</dbReference>
<proteinExistence type="predicted"/>
<reference evidence="3 4" key="1">
    <citation type="submission" date="2021-01" db="EMBL/GenBank/DDBJ databases">
        <title>Genome Characterization of a novel Stenotrophomonas isolate with high keratinase activity.</title>
        <authorList>
            <person name="Cao Z.-J."/>
        </authorList>
    </citation>
    <scope>NUCLEOTIDE SEQUENCE [LARGE SCALE GENOMIC DNA]</scope>
    <source>
        <strain evidence="3 4">DHHJ</strain>
    </source>
</reference>
<dbReference type="RefSeq" id="WP_201117412.1">
    <property type="nucleotide sequence ID" value="NZ_CP067993.1"/>
</dbReference>
<dbReference type="Pfam" id="PF15956">
    <property type="entry name" value="DUF4760"/>
    <property type="match status" value="1"/>
</dbReference>
<keyword evidence="2" id="KW-1133">Transmembrane helix</keyword>
<feature type="region of interest" description="Disordered" evidence="1">
    <location>
        <begin position="256"/>
        <end position="280"/>
    </location>
</feature>
<sequence length="280" mass="30608">MTRTSKVVSALAANDLADGVFCVNVAFTKMDGVVVSKEVRVASGGFFQWISSVSEMKGFATVFAFCIAVVVGVVIWMIPSEQRSVSAAMSVVQTGAVVVGLLSLVLIARQIRTTAAQAAHTAAINSALTYHQYFGDLITVQVRRQLSHVSNTCGFSDARKKGEPMDDNAVKCIKRSPNHDAVVAQYLDEFEEFCGAIHAKLLNEDYAYGLEATRIIRTWAVFKPYILATRKETEDFRTYVELERIAGSWTERRKAEDTKEANAKLNRDAANGIQSVVPGG</sequence>
<evidence type="ECO:0000313" key="4">
    <source>
        <dbReference type="Proteomes" id="UP000596095"/>
    </source>
</evidence>